<dbReference type="PANTHER" id="PTHR36852">
    <property type="entry name" value="PROTEIN GVPL 2"/>
    <property type="match status" value="1"/>
</dbReference>
<comment type="similarity">
    <text evidence="3">Belongs to the gas vesicle GvpF/GvpL family.</text>
</comment>
<dbReference type="GO" id="GO:0031411">
    <property type="term" value="C:gas vesicle"/>
    <property type="evidence" value="ECO:0007669"/>
    <property type="project" value="UniProtKB-SubCell"/>
</dbReference>
<dbReference type="RefSeq" id="WP_144543754.1">
    <property type="nucleotide sequence ID" value="NZ_CBCSDC010000022.1"/>
</dbReference>
<dbReference type="PANTHER" id="PTHR36852:SF1">
    <property type="entry name" value="PROTEIN GVPL 2"/>
    <property type="match status" value="1"/>
</dbReference>
<organism evidence="4 5">
    <name type="scientific">Cytobacillus oceanisediminis</name>
    <dbReference type="NCBI Taxonomy" id="665099"/>
    <lineage>
        <taxon>Bacteria</taxon>
        <taxon>Bacillati</taxon>
        <taxon>Bacillota</taxon>
        <taxon>Bacilli</taxon>
        <taxon>Bacillales</taxon>
        <taxon>Bacillaceae</taxon>
        <taxon>Cytobacillus</taxon>
    </lineage>
</organism>
<evidence type="ECO:0000256" key="3">
    <source>
        <dbReference type="ARBA" id="ARBA00035643"/>
    </source>
</evidence>
<name>A0A562JLF6_9BACI</name>
<protein>
    <submittedName>
        <fullName evidence="4">Gas vesicle protein GvpL/GvpF</fullName>
    </submittedName>
</protein>
<comment type="subcellular location">
    <subcellularLocation>
        <location evidence="2">Gas vesicle</location>
    </subcellularLocation>
</comment>
<reference evidence="4 5" key="1">
    <citation type="journal article" date="2015" name="Stand. Genomic Sci.">
        <title>Genomic Encyclopedia of Bacterial and Archaeal Type Strains, Phase III: the genomes of soil and plant-associated and newly described type strains.</title>
        <authorList>
            <person name="Whitman W.B."/>
            <person name="Woyke T."/>
            <person name="Klenk H.P."/>
            <person name="Zhou Y."/>
            <person name="Lilburn T.G."/>
            <person name="Beck B.J."/>
            <person name="De Vos P."/>
            <person name="Vandamme P."/>
            <person name="Eisen J.A."/>
            <person name="Garrity G."/>
            <person name="Hugenholtz P."/>
            <person name="Kyrpides N.C."/>
        </authorList>
    </citation>
    <scope>NUCLEOTIDE SEQUENCE [LARGE SCALE GENOMIC DNA]</scope>
    <source>
        <strain evidence="4 5">CGMCC 1.10115</strain>
    </source>
</reference>
<evidence type="ECO:0000256" key="2">
    <source>
        <dbReference type="ARBA" id="ARBA00035108"/>
    </source>
</evidence>
<accession>A0A562JLF6</accession>
<evidence type="ECO:0000313" key="5">
    <source>
        <dbReference type="Proteomes" id="UP000318667"/>
    </source>
</evidence>
<keyword evidence="1" id="KW-0304">Gas vesicle</keyword>
<dbReference type="AlphaFoldDB" id="A0A562JLF6"/>
<evidence type="ECO:0000313" key="4">
    <source>
        <dbReference type="EMBL" id="TWH84020.1"/>
    </source>
</evidence>
<keyword evidence="5" id="KW-1185">Reference proteome</keyword>
<dbReference type="EMBL" id="VLKI01000012">
    <property type="protein sequence ID" value="TWH84020.1"/>
    <property type="molecule type" value="Genomic_DNA"/>
</dbReference>
<dbReference type="OrthoDB" id="146444at2"/>
<dbReference type="InterPro" id="IPR009430">
    <property type="entry name" value="GvpL/GvpF"/>
</dbReference>
<dbReference type="GO" id="GO:0031412">
    <property type="term" value="P:gas vesicle organization"/>
    <property type="evidence" value="ECO:0007669"/>
    <property type="project" value="InterPro"/>
</dbReference>
<dbReference type="Pfam" id="PF06386">
    <property type="entry name" value="GvpL_GvpF"/>
    <property type="match status" value="1"/>
</dbReference>
<proteinExistence type="inferred from homology"/>
<evidence type="ECO:0000256" key="1">
    <source>
        <dbReference type="ARBA" id="ARBA00022987"/>
    </source>
</evidence>
<comment type="caution">
    <text evidence="4">The sequence shown here is derived from an EMBL/GenBank/DDBJ whole genome shotgun (WGS) entry which is preliminary data.</text>
</comment>
<sequence>MGGLIYLYGLIPTKEATNQSFPTLKGFDGEGDLYTIHIGKITAAVCDLDAENYSEESIKDRINDDMEWLQEKAFHHHETVVNLSKIFTIIPLKFCTLYKNLNSLETAVQSKESKLMSSFDLISGNEEWNLKIYCDDQLLKKQVSQSNPTIEAKREEISQMPKGKQFFEKKKLDKLIESQLEEEKNKISEQIHLHLREFALKGNVKKNWGNDVTGRKDNMTWNGVYLIPESKIEVFLEQLQHYEKSMQKAGWQFEATGPWPAYHFSSFS</sequence>
<dbReference type="Proteomes" id="UP000318667">
    <property type="component" value="Unassembled WGS sequence"/>
</dbReference>
<gene>
    <name evidence="4" type="ORF">IQ19_03683</name>
</gene>
<dbReference type="GeneID" id="65404816"/>